<reference evidence="2" key="1">
    <citation type="journal article" date="2019" name="Int. J. Syst. Evol. Microbiol.">
        <title>The Global Catalogue of Microorganisms (GCM) 10K type strain sequencing project: providing services to taxonomists for standard genome sequencing and annotation.</title>
        <authorList>
            <consortium name="The Broad Institute Genomics Platform"/>
            <consortium name="The Broad Institute Genome Sequencing Center for Infectious Disease"/>
            <person name="Wu L."/>
            <person name="Ma J."/>
        </authorList>
    </citation>
    <scope>NUCLEOTIDE SEQUENCE [LARGE SCALE GENOMIC DNA]</scope>
    <source>
        <strain evidence="2">CCUG 56607</strain>
    </source>
</reference>
<dbReference type="Proteomes" id="UP001596990">
    <property type="component" value="Unassembled WGS sequence"/>
</dbReference>
<dbReference type="EMBL" id="JBHTKL010000006">
    <property type="protein sequence ID" value="MFD1020826.1"/>
    <property type="molecule type" value="Genomic_DNA"/>
</dbReference>
<sequence>MRYSDTSEQFLQHLVDEVLYHLYQLPKYRRTALSVLQLIGAYQKKVEHSGTWLNGCESITFAQVIDHFLKQLPEHQDETRWFCDKWSVFDKSIEKSYTLTHTLIQTTANRVQFKKYMVDCNQKELEEFYTSASVCSQHMYEGKKTIVEYVDLTTGEQKLLKAS</sequence>
<evidence type="ECO:0000313" key="1">
    <source>
        <dbReference type="EMBL" id="MFD1020826.1"/>
    </source>
</evidence>
<gene>
    <name evidence="1" type="ORF">ACFQ2J_16685</name>
</gene>
<comment type="caution">
    <text evidence="1">The sequence shown here is derived from an EMBL/GenBank/DDBJ whole genome shotgun (WGS) entry which is preliminary data.</text>
</comment>
<dbReference type="RefSeq" id="WP_386063192.1">
    <property type="nucleotide sequence ID" value="NZ_JBHTKL010000006.1"/>
</dbReference>
<keyword evidence="2" id="KW-1185">Reference proteome</keyword>
<evidence type="ECO:0000313" key="2">
    <source>
        <dbReference type="Proteomes" id="UP001596990"/>
    </source>
</evidence>
<organism evidence="1 2">
    <name type="scientific">Thalassobacillus hwangdonensis</name>
    <dbReference type="NCBI Taxonomy" id="546108"/>
    <lineage>
        <taxon>Bacteria</taxon>
        <taxon>Bacillati</taxon>
        <taxon>Bacillota</taxon>
        <taxon>Bacilli</taxon>
        <taxon>Bacillales</taxon>
        <taxon>Bacillaceae</taxon>
        <taxon>Thalassobacillus</taxon>
    </lineage>
</organism>
<name>A0ABW3L686_9BACI</name>
<accession>A0ABW3L686</accession>
<proteinExistence type="predicted"/>
<protein>
    <submittedName>
        <fullName evidence="1">Uncharacterized protein</fullName>
    </submittedName>
</protein>